<proteinExistence type="predicted"/>
<sequence>MNSPLSNLKSQINKRPLRVGFDLDGVLLYNPARIARHPITIVKRLFFPKRLHTFYVPQSEIEKLMWRVFHWSSLFIAPGFNQIKEMSHKGLIEPYIVTARFDFLEPDFNTWIRRMRINDSFKGIYLNKQNQQPHIFKEQIVKELKLDIFVEDNWDIIQHLTQTTKAKTFWIYNIFDRGIQYEYKFPTLKKAVEKIKSY</sequence>
<name>A0A1F7GUW9_9BACT</name>
<organism evidence="1 2">
    <name type="scientific">Candidatus Roizmanbacteria bacterium RIFCSPHIGHO2_02_FULL_37_24</name>
    <dbReference type="NCBI Taxonomy" id="1802037"/>
    <lineage>
        <taxon>Bacteria</taxon>
        <taxon>Candidatus Roizmaniibacteriota</taxon>
    </lineage>
</organism>
<evidence type="ECO:0000313" key="2">
    <source>
        <dbReference type="Proteomes" id="UP000177159"/>
    </source>
</evidence>
<dbReference type="SUPFAM" id="SSF56784">
    <property type="entry name" value="HAD-like"/>
    <property type="match status" value="1"/>
</dbReference>
<gene>
    <name evidence="1" type="ORF">A3C24_00580</name>
</gene>
<dbReference type="InterPro" id="IPR036412">
    <property type="entry name" value="HAD-like_sf"/>
</dbReference>
<evidence type="ECO:0000313" key="1">
    <source>
        <dbReference type="EMBL" id="OGK22671.1"/>
    </source>
</evidence>
<comment type="caution">
    <text evidence="1">The sequence shown here is derived from an EMBL/GenBank/DDBJ whole genome shotgun (WGS) entry which is preliminary data.</text>
</comment>
<reference evidence="1 2" key="1">
    <citation type="journal article" date="2016" name="Nat. Commun.">
        <title>Thousands of microbial genomes shed light on interconnected biogeochemical processes in an aquifer system.</title>
        <authorList>
            <person name="Anantharaman K."/>
            <person name="Brown C.T."/>
            <person name="Hug L.A."/>
            <person name="Sharon I."/>
            <person name="Castelle C.J."/>
            <person name="Probst A.J."/>
            <person name="Thomas B.C."/>
            <person name="Singh A."/>
            <person name="Wilkins M.J."/>
            <person name="Karaoz U."/>
            <person name="Brodie E.L."/>
            <person name="Williams K.H."/>
            <person name="Hubbard S.S."/>
            <person name="Banfield J.F."/>
        </authorList>
    </citation>
    <scope>NUCLEOTIDE SEQUENCE [LARGE SCALE GENOMIC DNA]</scope>
</reference>
<dbReference type="EMBL" id="MFZM01000037">
    <property type="protein sequence ID" value="OGK22671.1"/>
    <property type="molecule type" value="Genomic_DNA"/>
</dbReference>
<evidence type="ECO:0008006" key="3">
    <source>
        <dbReference type="Google" id="ProtNLM"/>
    </source>
</evidence>
<dbReference type="InterPro" id="IPR023214">
    <property type="entry name" value="HAD_sf"/>
</dbReference>
<dbReference type="Gene3D" id="3.40.50.1000">
    <property type="entry name" value="HAD superfamily/HAD-like"/>
    <property type="match status" value="1"/>
</dbReference>
<accession>A0A1F7GUW9</accession>
<protein>
    <recommendedName>
        <fullName evidence="3">FCP1 homology domain-containing protein</fullName>
    </recommendedName>
</protein>
<dbReference type="AlphaFoldDB" id="A0A1F7GUW9"/>
<dbReference type="Proteomes" id="UP000177159">
    <property type="component" value="Unassembled WGS sequence"/>
</dbReference>